<dbReference type="OrthoDB" id="95275at2"/>
<proteinExistence type="predicted"/>
<dbReference type="AlphaFoldDB" id="A0A0E3UTZ1"/>
<organism evidence="3 4">
    <name type="scientific">Sneathia vaginalis</name>
    <dbReference type="NCBI Taxonomy" id="187101"/>
    <lineage>
        <taxon>Bacteria</taxon>
        <taxon>Fusobacteriati</taxon>
        <taxon>Fusobacteriota</taxon>
        <taxon>Fusobacteriia</taxon>
        <taxon>Fusobacteriales</taxon>
        <taxon>Leptotrichiaceae</taxon>
        <taxon>Sneathia</taxon>
    </lineage>
</organism>
<name>A0A0E3UTZ1_9FUSO</name>
<dbReference type="RefSeq" id="WP_046328805.1">
    <property type="nucleotide sequence ID" value="NZ_CP011280.1"/>
</dbReference>
<dbReference type="KEGG" id="sns:VC03_04175"/>
<dbReference type="Proteomes" id="UP000033103">
    <property type="component" value="Chromosome"/>
</dbReference>
<dbReference type="InterPro" id="IPR011990">
    <property type="entry name" value="TPR-like_helical_dom_sf"/>
</dbReference>
<dbReference type="STRING" id="187101.VC03_04175"/>
<dbReference type="PROSITE" id="PS50005">
    <property type="entry name" value="TPR"/>
    <property type="match status" value="1"/>
</dbReference>
<dbReference type="SUPFAM" id="SSF48452">
    <property type="entry name" value="TPR-like"/>
    <property type="match status" value="1"/>
</dbReference>
<dbReference type="Gene3D" id="1.25.40.10">
    <property type="entry name" value="Tetratricopeptide repeat domain"/>
    <property type="match status" value="1"/>
</dbReference>
<sequence>MLKKILFYISLLLFFISCDAQIARNQFERGEYRESIKTTLKIAGDNKYTGLSLKEKEEILKRFNTIDSYYKSLENTNNVQIKYDAFAVGYMVNRYMPEVLTRDNYLTKYTTNRLASSLEHSIARNINMYSKGELDTLANIQKDMRDINIYSSEYSGMYKDVSRMLADKFFSLYKASTYEDEQLKYLKLTYTTYQDFDSNYLGSKSKYYALVKTIDIRNANEYLNDARRDYNFADYERAIDKFDKAYEIFNKYSDYRYILSDIDVYREVCRNRIKQIKAQEYYERGLYYQSRGDYKRAAEAFYNAHRLVDNYKGSYRLYKENKEKSNYERTYTLSTNAGYEKEAQIERILARYGYTKVSYGANINLKYFQNVDYDQDNTKEKVTVSMRVVGNGIDKSRKVEKTNRYMYNGYMGLDRLLNFYQRDIDQEFVELIKSVGSSLR</sequence>
<keyword evidence="4" id="KW-1185">Reference proteome</keyword>
<evidence type="ECO:0000313" key="3">
    <source>
        <dbReference type="EMBL" id="AKC95699.1"/>
    </source>
</evidence>
<feature type="signal peptide" evidence="2">
    <location>
        <begin position="1"/>
        <end position="22"/>
    </location>
</feature>
<dbReference type="HOGENOM" id="CLU_622396_0_0_0"/>
<accession>A0A0E3UTZ1</accession>
<keyword evidence="2" id="KW-0732">Signal</keyword>
<dbReference type="PROSITE" id="PS51257">
    <property type="entry name" value="PROKAR_LIPOPROTEIN"/>
    <property type="match status" value="1"/>
</dbReference>
<dbReference type="InterPro" id="IPR019734">
    <property type="entry name" value="TPR_rpt"/>
</dbReference>
<evidence type="ECO:0000256" key="1">
    <source>
        <dbReference type="PROSITE-ProRule" id="PRU00339"/>
    </source>
</evidence>
<dbReference type="EMBL" id="CP011280">
    <property type="protein sequence ID" value="AKC95699.1"/>
    <property type="molecule type" value="Genomic_DNA"/>
</dbReference>
<protein>
    <recommendedName>
        <fullName evidence="5">Tetratricopeptide repeat protein</fullName>
    </recommendedName>
</protein>
<feature type="chain" id="PRO_5002413351" description="Tetratricopeptide repeat protein" evidence="2">
    <location>
        <begin position="23"/>
        <end position="440"/>
    </location>
</feature>
<evidence type="ECO:0008006" key="5">
    <source>
        <dbReference type="Google" id="ProtNLM"/>
    </source>
</evidence>
<dbReference type="PATRIC" id="fig|1069640.6.peg.827"/>
<keyword evidence="1" id="KW-0802">TPR repeat</keyword>
<reference evidence="3 4" key="1">
    <citation type="journal article" date="2012" name="BMC Genomics">
        <title>Genomic sequence analysis and characterization of Sneathia amnii sp. nov.</title>
        <authorList>
            <consortium name="Vaginal Microbiome Consortium (additional members)"/>
            <person name="Harwich M.D.Jr."/>
            <person name="Serrano M.G."/>
            <person name="Fettweis J.M."/>
            <person name="Alves J.M."/>
            <person name="Reimers M.A."/>
            <person name="Buck G.A."/>
            <person name="Jefferson K.K."/>
        </authorList>
    </citation>
    <scope>NUCLEOTIDE SEQUENCE [LARGE SCALE GENOMIC DNA]</scope>
    <source>
        <strain evidence="3 4">SN35</strain>
    </source>
</reference>
<evidence type="ECO:0000256" key="2">
    <source>
        <dbReference type="SAM" id="SignalP"/>
    </source>
</evidence>
<evidence type="ECO:0000313" key="4">
    <source>
        <dbReference type="Proteomes" id="UP000033103"/>
    </source>
</evidence>
<gene>
    <name evidence="3" type="ORF">VC03_04175</name>
</gene>
<feature type="repeat" description="TPR" evidence="1">
    <location>
        <begin position="278"/>
        <end position="311"/>
    </location>
</feature>